<protein>
    <submittedName>
        <fullName evidence="6">DNA mismatch repair protein MutS</fullName>
    </submittedName>
</protein>
<organism evidence="6 7">
    <name type="scientific">Clostridium symbiosum</name>
    <name type="common">Bacteroides symbiosus</name>
    <dbReference type="NCBI Taxonomy" id="1512"/>
    <lineage>
        <taxon>Bacteria</taxon>
        <taxon>Bacillati</taxon>
        <taxon>Bacillota</taxon>
        <taxon>Clostridia</taxon>
        <taxon>Lachnospirales</taxon>
        <taxon>Lachnospiraceae</taxon>
        <taxon>Otoolea</taxon>
    </lineage>
</organism>
<dbReference type="GO" id="GO:0140664">
    <property type="term" value="F:ATP-dependent DNA damage sensor activity"/>
    <property type="evidence" value="ECO:0007669"/>
    <property type="project" value="InterPro"/>
</dbReference>
<keyword evidence="4" id="KW-0238">DNA-binding</keyword>
<dbReference type="Gene3D" id="3.40.50.300">
    <property type="entry name" value="P-loop containing nucleotide triphosphate hydrolases"/>
    <property type="match status" value="1"/>
</dbReference>
<accession>A0AAW5F5F2</accession>
<keyword evidence="1" id="KW-0540">Nuclease</keyword>
<evidence type="ECO:0000313" key="6">
    <source>
        <dbReference type="EMBL" id="MCK0086517.1"/>
    </source>
</evidence>
<evidence type="ECO:0000256" key="3">
    <source>
        <dbReference type="ARBA" id="ARBA00022840"/>
    </source>
</evidence>
<dbReference type="SUPFAM" id="SSF48334">
    <property type="entry name" value="DNA repair protein MutS, domain III"/>
    <property type="match status" value="1"/>
</dbReference>
<name>A0AAW5F5F2_CLOSY</name>
<sequence length="636" mass="72018">MNRTFETLEFNHILKQLEEYAYTERSKEKIRALEPYLRETDVKVALRETTEAREMLDKFGNPPLVTLDQVEELLNTAQKEGCLTAEQLEYIGITLTAVERLKDYLSRGKHLESGLPFYEADLYPMTDIKEELAASVRNNQVQDYASKYLKDTREQIARTEEKMRTKAEAVLKANKDAVSEQFITSRNGRICIPVKKDYKFRIPGTVIDKSSTGATLFVEPVSVAKYGEELQLLKLDEENEVRRILYTLTALIAEQQELFYENIRVIEKLDFIFAKGKLSAAVCGTLPKINLERRIRIRNGRHPLLDPTTCVPLDFEIGQKTRGIIITGPNTGGKTVAIKTVGLYCLMAQCGLHLPCGEADICMNSQILCDIGDGQNMTENLSTFSAHITNALDILRRVNRESLVVMDELGSGTDPAEGMGIAIAILEELRKSGCLYLVTTHYPEVKQYGENAEGVCNARMAFDRETLKPKYRLEIGRAGESCAFYIAKSLGMPADMLRRASQAAYGENGSPDIMDALPEQLERRSAPVIQKEKIHKNHQTEADAFRLGDCVMVYPDKKTGIVCRTANEKGVLQVQLQDKKIWINHKRIKLHVPASELYPEDYDFSIIFESVEERKAKHQMERKYCEGMERTIPSTD</sequence>
<dbReference type="PANTHER" id="PTHR48466">
    <property type="entry name" value="OS10G0509000 PROTEIN-RELATED"/>
    <property type="match status" value="1"/>
</dbReference>
<feature type="domain" description="DNA mismatch repair proteins mutS family" evidence="5">
    <location>
        <begin position="402"/>
        <end position="418"/>
    </location>
</feature>
<dbReference type="SMART" id="SM00533">
    <property type="entry name" value="MUTSd"/>
    <property type="match status" value="1"/>
</dbReference>
<dbReference type="AlphaFoldDB" id="A0AAW5F5F2"/>
<dbReference type="EMBL" id="JAINVB010000001">
    <property type="protein sequence ID" value="MCK0086517.1"/>
    <property type="molecule type" value="Genomic_DNA"/>
</dbReference>
<dbReference type="GO" id="GO:0006298">
    <property type="term" value="P:mismatch repair"/>
    <property type="evidence" value="ECO:0007669"/>
    <property type="project" value="InterPro"/>
</dbReference>
<evidence type="ECO:0000256" key="2">
    <source>
        <dbReference type="ARBA" id="ARBA00022741"/>
    </source>
</evidence>
<dbReference type="PIRSF" id="PIRSF005814">
    <property type="entry name" value="MutS_YshD"/>
    <property type="match status" value="1"/>
</dbReference>
<dbReference type="GO" id="GO:0005524">
    <property type="term" value="F:ATP binding"/>
    <property type="evidence" value="ECO:0007669"/>
    <property type="project" value="UniProtKB-KW"/>
</dbReference>
<dbReference type="RefSeq" id="WP_024738331.1">
    <property type="nucleotide sequence ID" value="NZ_JAINVB010000001.1"/>
</dbReference>
<dbReference type="GO" id="GO:0004519">
    <property type="term" value="F:endonuclease activity"/>
    <property type="evidence" value="ECO:0007669"/>
    <property type="project" value="UniProtKB-KW"/>
</dbReference>
<keyword evidence="2" id="KW-0547">Nucleotide-binding</keyword>
<dbReference type="GO" id="GO:0045910">
    <property type="term" value="P:negative regulation of DNA recombination"/>
    <property type="evidence" value="ECO:0007669"/>
    <property type="project" value="InterPro"/>
</dbReference>
<dbReference type="GO" id="GO:0030983">
    <property type="term" value="F:mismatched DNA binding"/>
    <property type="evidence" value="ECO:0007669"/>
    <property type="project" value="InterPro"/>
</dbReference>
<dbReference type="Pfam" id="PF00488">
    <property type="entry name" value="MutS_V"/>
    <property type="match status" value="1"/>
</dbReference>
<dbReference type="Proteomes" id="UP001203136">
    <property type="component" value="Unassembled WGS sequence"/>
</dbReference>
<dbReference type="NCBIfam" id="TIGR01069">
    <property type="entry name" value="mutS2"/>
    <property type="match status" value="1"/>
</dbReference>
<keyword evidence="1" id="KW-0378">Hydrolase</keyword>
<reference evidence="6" key="1">
    <citation type="journal article" date="2022" name="Cell Host Microbe">
        <title>Colonization of the live biotherapeutic product VE303 and modulation of the microbiota and metabolites in healthy volunteers.</title>
        <authorList>
            <person name="Dsouza M."/>
            <person name="Menon R."/>
            <person name="Crossette E."/>
            <person name="Bhattarai S.K."/>
            <person name="Schneider J."/>
            <person name="Kim Y.G."/>
            <person name="Reddy S."/>
            <person name="Caballero S."/>
            <person name="Felix C."/>
            <person name="Cornacchione L."/>
            <person name="Hendrickson J."/>
            <person name="Watson A.R."/>
            <person name="Minot S.S."/>
            <person name="Greenfield N."/>
            <person name="Schopf L."/>
            <person name="Szabady R."/>
            <person name="Patarroyo J."/>
            <person name="Smith W."/>
            <person name="Harrison P."/>
            <person name="Kuijper E.J."/>
            <person name="Kelly C.P."/>
            <person name="Olle B."/>
            <person name="Bobilev D."/>
            <person name="Silber J.L."/>
            <person name="Bucci V."/>
            <person name="Roberts B."/>
            <person name="Faith J."/>
            <person name="Norman J.M."/>
        </authorList>
    </citation>
    <scope>NUCLEOTIDE SEQUENCE</scope>
    <source>
        <strain evidence="6">VE303-04</strain>
    </source>
</reference>
<proteinExistence type="predicted"/>
<evidence type="ECO:0000313" key="7">
    <source>
        <dbReference type="Proteomes" id="UP001203136"/>
    </source>
</evidence>
<dbReference type="SMART" id="SM00534">
    <property type="entry name" value="MUTSac"/>
    <property type="match status" value="1"/>
</dbReference>
<dbReference type="InterPro" id="IPR045076">
    <property type="entry name" value="MutS"/>
</dbReference>
<dbReference type="InterPro" id="IPR027417">
    <property type="entry name" value="P-loop_NTPase"/>
</dbReference>
<evidence type="ECO:0000256" key="1">
    <source>
        <dbReference type="ARBA" id="ARBA00022722"/>
    </source>
</evidence>
<gene>
    <name evidence="6" type="ORF">K5I21_11665</name>
</gene>
<evidence type="ECO:0000259" key="5">
    <source>
        <dbReference type="PROSITE" id="PS00486"/>
    </source>
</evidence>
<evidence type="ECO:0000256" key="4">
    <source>
        <dbReference type="ARBA" id="ARBA00023125"/>
    </source>
</evidence>
<dbReference type="PROSITE" id="PS00486">
    <property type="entry name" value="DNA_MISMATCH_REPAIR_2"/>
    <property type="match status" value="1"/>
</dbReference>
<dbReference type="InterPro" id="IPR005747">
    <property type="entry name" value="MutS2"/>
</dbReference>
<dbReference type="GO" id="GO:0016887">
    <property type="term" value="F:ATP hydrolysis activity"/>
    <property type="evidence" value="ECO:0007669"/>
    <property type="project" value="InterPro"/>
</dbReference>
<dbReference type="InterPro" id="IPR007696">
    <property type="entry name" value="DNA_mismatch_repair_MutS_core"/>
</dbReference>
<dbReference type="InterPro" id="IPR000432">
    <property type="entry name" value="DNA_mismatch_repair_MutS_C"/>
</dbReference>
<dbReference type="InterPro" id="IPR036187">
    <property type="entry name" value="DNA_mismatch_repair_MutS_sf"/>
</dbReference>
<comment type="caution">
    <text evidence="6">The sequence shown here is derived from an EMBL/GenBank/DDBJ whole genome shotgun (WGS) entry which is preliminary data.</text>
</comment>
<dbReference type="PANTHER" id="PTHR48466:SF2">
    <property type="entry name" value="OS10G0509000 PROTEIN"/>
    <property type="match status" value="1"/>
</dbReference>
<keyword evidence="3" id="KW-0067">ATP-binding</keyword>
<dbReference type="SUPFAM" id="SSF52540">
    <property type="entry name" value="P-loop containing nucleoside triphosphate hydrolases"/>
    <property type="match status" value="1"/>
</dbReference>